<evidence type="ECO:0000313" key="4">
    <source>
        <dbReference type="Proteomes" id="UP000631114"/>
    </source>
</evidence>
<keyword evidence="1" id="KW-0479">Metal-binding</keyword>
<dbReference type="InterPro" id="IPR050464">
    <property type="entry name" value="Zeta_carotene_desat/Oxidored"/>
</dbReference>
<feature type="domain" description="RING-type" evidence="2">
    <location>
        <begin position="80"/>
        <end position="122"/>
    </location>
</feature>
<dbReference type="PROSITE" id="PS50089">
    <property type="entry name" value="ZF_RING_2"/>
    <property type="match status" value="1"/>
</dbReference>
<evidence type="ECO:0000313" key="3">
    <source>
        <dbReference type="EMBL" id="KAF9600212.1"/>
    </source>
</evidence>
<reference evidence="3 4" key="1">
    <citation type="submission" date="2020-10" db="EMBL/GenBank/DDBJ databases">
        <title>The Coptis chinensis genome and diversification of protoberbering-type alkaloids.</title>
        <authorList>
            <person name="Wang B."/>
            <person name="Shu S."/>
            <person name="Song C."/>
            <person name="Liu Y."/>
        </authorList>
    </citation>
    <scope>NUCLEOTIDE SEQUENCE [LARGE SCALE GENOMIC DNA]</scope>
    <source>
        <strain evidence="3">HL-2020</strain>
        <tissue evidence="3">Leaf</tissue>
    </source>
</reference>
<proteinExistence type="predicted"/>
<protein>
    <recommendedName>
        <fullName evidence="2">RING-type domain-containing protein</fullName>
    </recommendedName>
</protein>
<evidence type="ECO:0000256" key="1">
    <source>
        <dbReference type="PROSITE-ProRule" id="PRU00175"/>
    </source>
</evidence>
<dbReference type="PANTHER" id="PTHR42923">
    <property type="entry name" value="PROTOPORPHYRINOGEN OXIDASE"/>
    <property type="match status" value="1"/>
</dbReference>
<keyword evidence="4" id="KW-1185">Reference proteome</keyword>
<dbReference type="Pfam" id="PF01593">
    <property type="entry name" value="Amino_oxidase"/>
    <property type="match status" value="2"/>
</dbReference>
<name>A0A835HKX2_9MAGN</name>
<dbReference type="GO" id="GO:0016491">
    <property type="term" value="F:oxidoreductase activity"/>
    <property type="evidence" value="ECO:0007669"/>
    <property type="project" value="InterPro"/>
</dbReference>
<dbReference type="Pfam" id="PF13639">
    <property type="entry name" value="zf-RING_2"/>
    <property type="match status" value="1"/>
</dbReference>
<dbReference type="OrthoDB" id="2219495at2759"/>
<sequence>MLVATLFLALVLPCVGMTCLFFVYFCLLWYTSRNNHVQDVVLVSGPGQKKGCNGLTDSELKKLPSSVACSKEEVKEVEECVVCLDEIVVGQLVRYLPDCRHVFHLQCADAWLSKNSACPICRHKLHVPPDSLQDTSPENLEGVPDFDCGLLRPRLQLTNIARHYRPNILARSEFLDCIIPYFHVWKRTSYLSEESPRNTTDRFTVEHRFPCRADSLPNKQNVNKKKVVVVGLGSAHHLSKQGFDVTLLEADYLPGSKYTPGSSADNGIQGFWYPYRNIFSLVDELGIKPFINWTRSALYSPEGLEIEFPIYQDQPQWPTPFGTFLYTQHLRLPLVDRLTSLPLMTGEQCSAAATLGMLYYFILAHQRDFDVARCRGSVREKIFKPWIDTIEANGCKYVEGKRVTDFLLNEETGCISKVICGEERFDADAVILAVGVSTLQHIIKSSSALRRREEFLKVLNMTGIDVVTVRLRLDRKVDIPKPSNACFGFDDLGGWTFFDLNAIEDKYKDDPATVIEADFYHANQLLPLEDEEIVVKVMSFLSKCITEFDSAIVTEKDINKFPKSLTLYLPGSHKYMMRGSTTFPNLFMAGDWITSRHGSWSQEKAYVTGLEALNRVVDYLEEGIFTKIIPVEEDELHVQYLRSFNRSINEIRAQLPLSDYFL</sequence>
<accession>A0A835HKX2</accession>
<dbReference type="Gene3D" id="3.30.40.10">
    <property type="entry name" value="Zinc/RING finger domain, C3HC4 (zinc finger)"/>
    <property type="match status" value="1"/>
</dbReference>
<dbReference type="SUPFAM" id="SSF57850">
    <property type="entry name" value="RING/U-box"/>
    <property type="match status" value="1"/>
</dbReference>
<gene>
    <name evidence="3" type="ORF">IFM89_005036</name>
</gene>
<dbReference type="AlphaFoldDB" id="A0A835HKX2"/>
<dbReference type="PANTHER" id="PTHR42923:SF24">
    <property type="entry name" value="OS04G0560500 PROTEIN"/>
    <property type="match status" value="1"/>
</dbReference>
<comment type="caution">
    <text evidence="3">The sequence shown here is derived from an EMBL/GenBank/DDBJ whole genome shotgun (WGS) entry which is preliminary data.</text>
</comment>
<organism evidence="3 4">
    <name type="scientific">Coptis chinensis</name>
    <dbReference type="NCBI Taxonomy" id="261450"/>
    <lineage>
        <taxon>Eukaryota</taxon>
        <taxon>Viridiplantae</taxon>
        <taxon>Streptophyta</taxon>
        <taxon>Embryophyta</taxon>
        <taxon>Tracheophyta</taxon>
        <taxon>Spermatophyta</taxon>
        <taxon>Magnoliopsida</taxon>
        <taxon>Ranunculales</taxon>
        <taxon>Ranunculaceae</taxon>
        <taxon>Coptidoideae</taxon>
        <taxon>Coptis</taxon>
    </lineage>
</organism>
<keyword evidence="1" id="KW-0863">Zinc-finger</keyword>
<keyword evidence="1" id="KW-0862">Zinc</keyword>
<dbReference type="InterPro" id="IPR002937">
    <property type="entry name" value="Amino_oxidase"/>
</dbReference>
<dbReference type="GO" id="GO:0008270">
    <property type="term" value="F:zinc ion binding"/>
    <property type="evidence" value="ECO:0007669"/>
    <property type="project" value="UniProtKB-KW"/>
</dbReference>
<dbReference type="Proteomes" id="UP000631114">
    <property type="component" value="Unassembled WGS sequence"/>
</dbReference>
<dbReference type="InterPro" id="IPR001841">
    <property type="entry name" value="Znf_RING"/>
</dbReference>
<evidence type="ECO:0000259" key="2">
    <source>
        <dbReference type="PROSITE" id="PS50089"/>
    </source>
</evidence>
<dbReference type="InterPro" id="IPR036188">
    <property type="entry name" value="FAD/NAD-bd_sf"/>
</dbReference>
<dbReference type="EMBL" id="JADFTS010000006">
    <property type="protein sequence ID" value="KAF9600212.1"/>
    <property type="molecule type" value="Genomic_DNA"/>
</dbReference>
<dbReference type="SUPFAM" id="SSF51905">
    <property type="entry name" value="FAD/NAD(P)-binding domain"/>
    <property type="match status" value="1"/>
</dbReference>
<dbReference type="SMART" id="SM00184">
    <property type="entry name" value="RING"/>
    <property type="match status" value="1"/>
</dbReference>
<dbReference type="InterPro" id="IPR013083">
    <property type="entry name" value="Znf_RING/FYVE/PHD"/>
</dbReference>